<dbReference type="InterPro" id="IPR047589">
    <property type="entry name" value="DUF11_rpt"/>
</dbReference>
<dbReference type="PANTHER" id="PTHR34819">
    <property type="entry name" value="LARGE CYSTEINE-RICH PERIPLASMIC PROTEIN OMCB"/>
    <property type="match status" value="1"/>
</dbReference>
<dbReference type="Pfam" id="PF24346">
    <property type="entry name" value="DUF7507"/>
    <property type="match status" value="2"/>
</dbReference>
<dbReference type="InterPro" id="IPR013783">
    <property type="entry name" value="Ig-like_fold"/>
</dbReference>
<dbReference type="Proteomes" id="UP000619457">
    <property type="component" value="Unassembled WGS sequence"/>
</dbReference>
<proteinExistence type="predicted"/>
<reference evidence="3" key="2">
    <citation type="submission" date="2020-09" db="EMBL/GenBank/DDBJ databases">
        <authorList>
            <person name="Sun Q."/>
            <person name="Kim S."/>
        </authorList>
    </citation>
    <scope>NUCLEOTIDE SEQUENCE</scope>
    <source>
        <strain evidence="3">KCTC 12368</strain>
    </source>
</reference>
<protein>
    <submittedName>
        <fullName evidence="3">Uncharacterized protein</fullName>
    </submittedName>
</protein>
<comment type="caution">
    <text evidence="3">The sequence shown here is derived from an EMBL/GenBank/DDBJ whole genome shotgun (WGS) entry which is preliminary data.</text>
</comment>
<evidence type="ECO:0000259" key="2">
    <source>
        <dbReference type="Pfam" id="PF24346"/>
    </source>
</evidence>
<keyword evidence="4" id="KW-1185">Reference proteome</keyword>
<dbReference type="InterPro" id="IPR055354">
    <property type="entry name" value="DUF7507"/>
</dbReference>
<reference evidence="3" key="1">
    <citation type="journal article" date="2014" name="Int. J. Syst. Evol. Microbiol.">
        <title>Complete genome sequence of Corynebacterium casei LMG S-19264T (=DSM 44701T), isolated from a smear-ripened cheese.</title>
        <authorList>
            <consortium name="US DOE Joint Genome Institute (JGI-PGF)"/>
            <person name="Walter F."/>
            <person name="Albersmeier A."/>
            <person name="Kalinowski J."/>
            <person name="Ruckert C."/>
        </authorList>
    </citation>
    <scope>NUCLEOTIDE SEQUENCE</scope>
    <source>
        <strain evidence="3">KCTC 12368</strain>
    </source>
</reference>
<sequence>MELSSTYEDSNADGEYSDGDFIYYSFTLSNTGSADLRDFTLSSSLGQTSGNLSSLAAGDTDSESFSAKYQLSQEDIDGGGIALTFTMKASTATAEAVEVSVESVMDIYVQGAIKLTKTGTYYDADQNGILNHGDEIHYSFVVKNSCHISLAEVMIEDEKVEVLGGPISLAPGQKDKTSFTAIYTISQEDILAGKVVNKATAIGVNPHGELIKNSDTHTLILEVDKDLLCIEKTSDTRNTVVGAQFNYTISITNHAKFAFENLSIKDEMPEILLLVSSSHSFVEENHWKIDRIEAGETVEIELTVMAMMEGEAVNKAHLTVGEYCLVAKAKKVCICGGEMDLAITKTSNGTKIFQGDTFEYSIHVTNQGKTAASEVVITDFLPSNLDYISSSYVLDGKVQELTEEYTGMTVIWSLPELAAGESLDITLVVVANKTGKILNKVMVEALQEDADTKNNEDTDLNEVLELFIPNVFTPGRKDGINDTFVVRGVNQFPTSELTVMSRWGDHVFEKENYQNDWTAEGLASGAYYYVLKATDSEGRNHIFKGWVQVIKSQASISEQ</sequence>
<feature type="domain" description="DUF11" evidence="1">
    <location>
        <begin position="228"/>
        <end position="319"/>
    </location>
</feature>
<gene>
    <name evidence="3" type="ORF">GCM10007049_07970</name>
</gene>
<dbReference type="Gene3D" id="2.60.40.10">
    <property type="entry name" value="Immunoglobulins"/>
    <property type="match status" value="1"/>
</dbReference>
<feature type="domain" description="DUF7507" evidence="2">
    <location>
        <begin position="112"/>
        <end position="212"/>
    </location>
</feature>
<dbReference type="PANTHER" id="PTHR34819:SF3">
    <property type="entry name" value="CELL SURFACE PROTEIN"/>
    <property type="match status" value="1"/>
</dbReference>
<dbReference type="Pfam" id="PF13585">
    <property type="entry name" value="CHU_C"/>
    <property type="match status" value="1"/>
</dbReference>
<feature type="domain" description="DUF7507" evidence="2">
    <location>
        <begin position="13"/>
        <end position="98"/>
    </location>
</feature>
<dbReference type="Pfam" id="PF01345">
    <property type="entry name" value="DUF11"/>
    <property type="match status" value="2"/>
</dbReference>
<dbReference type="EMBL" id="BMWX01000002">
    <property type="protein sequence ID" value="GGZ18244.1"/>
    <property type="molecule type" value="Genomic_DNA"/>
</dbReference>
<dbReference type="InterPro" id="IPR001434">
    <property type="entry name" value="OmcB-like_DUF11"/>
</dbReference>
<evidence type="ECO:0000313" key="4">
    <source>
        <dbReference type="Proteomes" id="UP000619457"/>
    </source>
</evidence>
<name>A0A918PPM5_9BACT</name>
<dbReference type="InterPro" id="IPR051172">
    <property type="entry name" value="Chlamydia_OmcB"/>
</dbReference>
<evidence type="ECO:0000313" key="3">
    <source>
        <dbReference type="EMBL" id="GGZ18244.1"/>
    </source>
</evidence>
<feature type="domain" description="DUF11" evidence="1">
    <location>
        <begin position="340"/>
        <end position="458"/>
    </location>
</feature>
<dbReference type="NCBIfam" id="TIGR01451">
    <property type="entry name" value="B_ant_repeat"/>
    <property type="match status" value="2"/>
</dbReference>
<dbReference type="AlphaFoldDB" id="A0A918PPM5"/>
<organism evidence="3 4">
    <name type="scientific">Echinicola pacifica</name>
    <dbReference type="NCBI Taxonomy" id="346377"/>
    <lineage>
        <taxon>Bacteria</taxon>
        <taxon>Pseudomonadati</taxon>
        <taxon>Bacteroidota</taxon>
        <taxon>Cytophagia</taxon>
        <taxon>Cytophagales</taxon>
        <taxon>Cyclobacteriaceae</taxon>
        <taxon>Echinicola</taxon>
    </lineage>
</organism>
<evidence type="ECO:0000259" key="1">
    <source>
        <dbReference type="Pfam" id="PF01345"/>
    </source>
</evidence>
<accession>A0A918PPM5</accession>